<evidence type="ECO:0000313" key="3">
    <source>
        <dbReference type="EMBL" id="KAF4696884.1"/>
    </source>
</evidence>
<keyword evidence="3" id="KW-0687">Ribonucleoprotein</keyword>
<evidence type="ECO:0000313" key="4">
    <source>
        <dbReference type="Proteomes" id="UP000541610"/>
    </source>
</evidence>
<evidence type="ECO:0000256" key="1">
    <source>
        <dbReference type="SAM" id="Coils"/>
    </source>
</evidence>
<proteinExistence type="predicted"/>
<comment type="caution">
    <text evidence="3">The sequence shown here is derived from an EMBL/GenBank/DDBJ whole genome shotgun (WGS) entry which is preliminary data.</text>
</comment>
<sequence>MEQRLSLSDSCRLQRSIAAEKQAVKARIAYFKREENKIWRNLDEVKRQTRKLEKGRESARQRRHSLMELEKVLELRRQREAENVKRALELKTSLGITKEQHLKNREAVLLAKREATREAREESAEIERMKRRTEARDLAMKSKRAVAIHQASIEAKLQVKAEKEKRLRRVREEAQRKRAAILASAKADKAELAVLEEEEMRCLQRLQNSRMISQSALQDLEISLGEASPLCSLLHSRGASSLRAGEGLPWAPKFSPKSKFHSYSSKFAPPPRAAGKKEQFDYSGSRPFQASKLLEDHRSLSTVAVESDDEGPPRLSGTPSRIRDQHRGDTQLMEALTAGEAVA</sequence>
<gene>
    <name evidence="3" type="primary">MRPL2</name>
    <name evidence="3" type="ORF">FOZ60_014645</name>
</gene>
<keyword evidence="1" id="KW-0175">Coiled coil</keyword>
<keyword evidence="3" id="KW-0689">Ribosomal protein</keyword>
<dbReference type="EMBL" id="JABANP010000007">
    <property type="protein sequence ID" value="KAF4696884.1"/>
    <property type="molecule type" value="Genomic_DNA"/>
</dbReference>
<dbReference type="OrthoDB" id="438351at2759"/>
<feature type="coiled-coil region" evidence="1">
    <location>
        <begin position="112"/>
        <end position="180"/>
    </location>
</feature>
<accession>A0A7J6PL65</accession>
<reference evidence="3 4" key="1">
    <citation type="submission" date="2020-04" db="EMBL/GenBank/DDBJ databases">
        <title>Perkinsus olseni comparative genomics.</title>
        <authorList>
            <person name="Bogema D.R."/>
        </authorList>
    </citation>
    <scope>NUCLEOTIDE SEQUENCE [LARGE SCALE GENOMIC DNA]</scope>
    <source>
        <strain evidence="3">00978-12</strain>
    </source>
</reference>
<dbReference type="GO" id="GO:0005840">
    <property type="term" value="C:ribosome"/>
    <property type="evidence" value="ECO:0007669"/>
    <property type="project" value="UniProtKB-KW"/>
</dbReference>
<organism evidence="3 4">
    <name type="scientific">Perkinsus olseni</name>
    <name type="common">Perkinsus atlanticus</name>
    <dbReference type="NCBI Taxonomy" id="32597"/>
    <lineage>
        <taxon>Eukaryota</taxon>
        <taxon>Sar</taxon>
        <taxon>Alveolata</taxon>
        <taxon>Perkinsozoa</taxon>
        <taxon>Perkinsea</taxon>
        <taxon>Perkinsida</taxon>
        <taxon>Perkinsidae</taxon>
        <taxon>Perkinsus</taxon>
    </lineage>
</organism>
<dbReference type="AlphaFoldDB" id="A0A7J6PL65"/>
<feature type="region of interest" description="Disordered" evidence="2">
    <location>
        <begin position="261"/>
        <end position="328"/>
    </location>
</feature>
<name>A0A7J6PL65_PEROL</name>
<protein>
    <submittedName>
        <fullName evidence="3">54S ribosomal protein L2 mitochondrial</fullName>
    </submittedName>
</protein>
<dbReference type="Proteomes" id="UP000541610">
    <property type="component" value="Unassembled WGS sequence"/>
</dbReference>
<evidence type="ECO:0000256" key="2">
    <source>
        <dbReference type="SAM" id="MobiDB-lite"/>
    </source>
</evidence>